<keyword evidence="3" id="KW-1185">Reference proteome</keyword>
<reference evidence="2" key="3">
    <citation type="submission" date="2015-04" db="UniProtKB">
        <authorList>
            <consortium name="EnsemblPlants"/>
        </authorList>
    </citation>
    <scope>IDENTIFICATION</scope>
</reference>
<feature type="compositionally biased region" description="Low complexity" evidence="1">
    <location>
        <begin position="173"/>
        <end position="182"/>
    </location>
</feature>
<evidence type="ECO:0000313" key="2">
    <source>
        <dbReference type="EnsemblPlants" id="LPERR12G06580.1"/>
    </source>
</evidence>
<evidence type="ECO:0000313" key="3">
    <source>
        <dbReference type="Proteomes" id="UP000032180"/>
    </source>
</evidence>
<protein>
    <submittedName>
        <fullName evidence="2">Uncharacterized protein</fullName>
    </submittedName>
</protein>
<feature type="region of interest" description="Disordered" evidence="1">
    <location>
        <begin position="159"/>
        <end position="190"/>
    </location>
</feature>
<sequence>MAPGQKVRGPRNTRSSTGQQTRPSTTPSSSKNVHGINKGKNLERLIKKAGHPLNLNISVERRPVGENHEHLFNVLKRSAIGKANCSMLPYVHKKGTKPFVALQHELKECYCTQDGWASTDAMEKHEKMLEMQQQTEEDETCLAEQQICERVLGKAYGYIRGRGHGPKPNRRVSSSSTNSNQQLEQELASTKEVVAGQQTQIETQQVQIETQQKQIDWLKSVVSKFAGIQLPGMANFNAPWEDCTTTTSVDRAGR</sequence>
<feature type="compositionally biased region" description="Low complexity" evidence="1">
    <location>
        <begin position="13"/>
        <end position="30"/>
    </location>
</feature>
<organism evidence="2 3">
    <name type="scientific">Leersia perrieri</name>
    <dbReference type="NCBI Taxonomy" id="77586"/>
    <lineage>
        <taxon>Eukaryota</taxon>
        <taxon>Viridiplantae</taxon>
        <taxon>Streptophyta</taxon>
        <taxon>Embryophyta</taxon>
        <taxon>Tracheophyta</taxon>
        <taxon>Spermatophyta</taxon>
        <taxon>Magnoliopsida</taxon>
        <taxon>Liliopsida</taxon>
        <taxon>Poales</taxon>
        <taxon>Poaceae</taxon>
        <taxon>BOP clade</taxon>
        <taxon>Oryzoideae</taxon>
        <taxon>Oryzeae</taxon>
        <taxon>Oryzinae</taxon>
        <taxon>Leersia</taxon>
    </lineage>
</organism>
<feature type="region of interest" description="Disordered" evidence="1">
    <location>
        <begin position="1"/>
        <end position="37"/>
    </location>
</feature>
<dbReference type="Gramene" id="LPERR12G06580.1">
    <property type="protein sequence ID" value="LPERR12G06580.1"/>
    <property type="gene ID" value="LPERR12G06580"/>
</dbReference>
<accession>A0A0D9XY75</accession>
<dbReference type="EnsemblPlants" id="LPERR12G06580.1">
    <property type="protein sequence ID" value="LPERR12G06580.1"/>
    <property type="gene ID" value="LPERR12G06580"/>
</dbReference>
<dbReference type="Proteomes" id="UP000032180">
    <property type="component" value="Chromosome 12"/>
</dbReference>
<feature type="compositionally biased region" description="Basic residues" evidence="1">
    <location>
        <begin position="161"/>
        <end position="170"/>
    </location>
</feature>
<name>A0A0D9XY75_9ORYZ</name>
<proteinExistence type="predicted"/>
<dbReference type="HOGENOM" id="CLU_1095641_0_0_1"/>
<dbReference type="AlphaFoldDB" id="A0A0D9XY75"/>
<reference evidence="2 3" key="1">
    <citation type="submission" date="2012-08" db="EMBL/GenBank/DDBJ databases">
        <title>Oryza genome evolution.</title>
        <authorList>
            <person name="Wing R.A."/>
        </authorList>
    </citation>
    <scope>NUCLEOTIDE SEQUENCE</scope>
</reference>
<reference evidence="3" key="2">
    <citation type="submission" date="2013-12" db="EMBL/GenBank/DDBJ databases">
        <authorList>
            <person name="Yu Y."/>
            <person name="Lee S."/>
            <person name="de Baynast K."/>
            <person name="Wissotski M."/>
            <person name="Liu L."/>
            <person name="Talag J."/>
            <person name="Goicoechea J."/>
            <person name="Angelova A."/>
            <person name="Jetty R."/>
            <person name="Kudrna D."/>
            <person name="Golser W."/>
            <person name="Rivera L."/>
            <person name="Zhang J."/>
            <person name="Wing R."/>
        </authorList>
    </citation>
    <scope>NUCLEOTIDE SEQUENCE</scope>
</reference>
<evidence type="ECO:0000256" key="1">
    <source>
        <dbReference type="SAM" id="MobiDB-lite"/>
    </source>
</evidence>